<sequence length="577" mass="60012">MRTLATLFFIFIFSRQIESVFSQIEAWTSAGWSNCISSCVSSVAQCYQPTQDCLCNLPFSQCVNGYGRCIGNELTMVMNRISQECLSNPPDGPPPQPTLQSSSVSTPAPTPSPPTNTGSPSVSAASSSTTPGPSIPIPSPSTSNPPTSTSILPMTVSIPPESSSQISSTLWLGDTSSTYTSSSITIPSADASATNASGFQVGSEEPSPNTTAIVGGIVGALLGVSLFLGWIVFMKRRTREARDRGHVVALPKASNAQIVNIPYPSVSNKPRDLEAGVELPYDATSPASFFPEEKVAYPDPYATSPTYDVPEGYGKAADDVNTQKTPICRRPPPPPPSPSPPPPANPSTPAPPPTVQLPDTTPSPTLSPQVPTLLPVNTVLPIPSLSSNSNPNNTTSIAPIGANTVPSQPNTAAGSNTSGSSSTNPVSFPSGMVGSTSSPGPSNTLSPSGNNTTVGTVSGAKDSERSTGNAGAVAGGIIGGIIAAGLLSLLVVFILRRRRAARIERETEREMERQGPEPPPIDDEEVYGYVYGSGTPMGFPDEKARPLEVAPDYPQSSHYGYGYGGYPSEKGGYSYGR</sequence>
<evidence type="ECO:0000256" key="2">
    <source>
        <dbReference type="ARBA" id="ARBA00022692"/>
    </source>
</evidence>
<proteinExistence type="predicted"/>
<evidence type="ECO:0000256" key="1">
    <source>
        <dbReference type="ARBA" id="ARBA00004167"/>
    </source>
</evidence>
<feature type="compositionally biased region" description="Low complexity" evidence="5">
    <location>
        <begin position="357"/>
        <end position="368"/>
    </location>
</feature>
<dbReference type="PRINTS" id="PR01217">
    <property type="entry name" value="PRICHEXTENSN"/>
</dbReference>
<feature type="compositionally biased region" description="Low complexity" evidence="5">
    <location>
        <begin position="384"/>
        <end position="397"/>
    </location>
</feature>
<evidence type="ECO:0000313" key="9">
    <source>
        <dbReference type="Proteomes" id="UP000284842"/>
    </source>
</evidence>
<evidence type="ECO:0000256" key="4">
    <source>
        <dbReference type="ARBA" id="ARBA00023136"/>
    </source>
</evidence>
<feature type="transmembrane region" description="Helical" evidence="6">
    <location>
        <begin position="212"/>
        <end position="234"/>
    </location>
</feature>
<evidence type="ECO:0000256" key="6">
    <source>
        <dbReference type="SAM" id="Phobius"/>
    </source>
</evidence>
<name>A0A409Y9H0_9AGAR</name>
<organism evidence="8 9">
    <name type="scientific">Panaeolus cyanescens</name>
    <dbReference type="NCBI Taxonomy" id="181874"/>
    <lineage>
        <taxon>Eukaryota</taxon>
        <taxon>Fungi</taxon>
        <taxon>Dikarya</taxon>
        <taxon>Basidiomycota</taxon>
        <taxon>Agaricomycotina</taxon>
        <taxon>Agaricomycetes</taxon>
        <taxon>Agaricomycetidae</taxon>
        <taxon>Agaricales</taxon>
        <taxon>Agaricineae</taxon>
        <taxon>Galeropsidaceae</taxon>
        <taxon>Panaeolus</taxon>
    </lineage>
</organism>
<feature type="region of interest" description="Disordered" evidence="5">
    <location>
        <begin position="301"/>
        <end position="371"/>
    </location>
</feature>
<protein>
    <recommendedName>
        <fullName evidence="10">Extracellular membrane protein CFEM domain-containing protein</fullName>
    </recommendedName>
</protein>
<dbReference type="InParanoid" id="A0A409Y9H0"/>
<feature type="compositionally biased region" description="Basic and acidic residues" evidence="5">
    <location>
        <begin position="506"/>
        <end position="515"/>
    </location>
</feature>
<feature type="chain" id="PRO_5019306755" description="Extracellular membrane protein CFEM domain-containing protein" evidence="7">
    <location>
        <begin position="20"/>
        <end position="577"/>
    </location>
</feature>
<reference evidence="8 9" key="1">
    <citation type="journal article" date="2018" name="Evol. Lett.">
        <title>Horizontal gene cluster transfer increased hallucinogenic mushroom diversity.</title>
        <authorList>
            <person name="Reynolds H.T."/>
            <person name="Vijayakumar V."/>
            <person name="Gluck-Thaler E."/>
            <person name="Korotkin H.B."/>
            <person name="Matheny P.B."/>
            <person name="Slot J.C."/>
        </authorList>
    </citation>
    <scope>NUCLEOTIDE SEQUENCE [LARGE SCALE GENOMIC DNA]</scope>
    <source>
        <strain evidence="8 9">2629</strain>
    </source>
</reference>
<feature type="region of interest" description="Disordered" evidence="5">
    <location>
        <begin position="85"/>
        <end position="167"/>
    </location>
</feature>
<dbReference type="GO" id="GO:0071944">
    <property type="term" value="C:cell periphery"/>
    <property type="evidence" value="ECO:0007669"/>
    <property type="project" value="UniProtKB-ARBA"/>
</dbReference>
<keyword evidence="4 6" id="KW-0472">Membrane</keyword>
<evidence type="ECO:0000256" key="5">
    <source>
        <dbReference type="SAM" id="MobiDB-lite"/>
    </source>
</evidence>
<comment type="subcellular location">
    <subcellularLocation>
        <location evidence="1">Membrane</location>
        <topology evidence="1">Single-pass membrane protein</topology>
    </subcellularLocation>
</comment>
<feature type="signal peptide" evidence="7">
    <location>
        <begin position="1"/>
        <end position="19"/>
    </location>
</feature>
<keyword evidence="3 6" id="KW-1133">Transmembrane helix</keyword>
<feature type="region of interest" description="Disordered" evidence="5">
    <location>
        <begin position="384"/>
        <end position="468"/>
    </location>
</feature>
<gene>
    <name evidence="8" type="ORF">CVT24_005284</name>
</gene>
<feature type="compositionally biased region" description="Low complexity" evidence="5">
    <location>
        <begin position="157"/>
        <end position="167"/>
    </location>
</feature>
<dbReference type="InterPro" id="IPR051694">
    <property type="entry name" value="Immunoregulatory_rcpt-like"/>
</dbReference>
<comment type="caution">
    <text evidence="8">The sequence shown here is derived from an EMBL/GenBank/DDBJ whole genome shotgun (WGS) entry which is preliminary data.</text>
</comment>
<evidence type="ECO:0008006" key="10">
    <source>
        <dbReference type="Google" id="ProtNLM"/>
    </source>
</evidence>
<dbReference type="CDD" id="cd12094">
    <property type="entry name" value="TM_ErbB2"/>
    <property type="match status" value="1"/>
</dbReference>
<feature type="compositionally biased region" description="Low complexity" evidence="5">
    <location>
        <begin position="140"/>
        <end position="150"/>
    </location>
</feature>
<dbReference type="EMBL" id="NHTK01001356">
    <property type="protein sequence ID" value="PPQ99493.1"/>
    <property type="molecule type" value="Genomic_DNA"/>
</dbReference>
<evidence type="ECO:0000256" key="7">
    <source>
        <dbReference type="SAM" id="SignalP"/>
    </source>
</evidence>
<feature type="compositionally biased region" description="Low complexity" evidence="5">
    <location>
        <begin position="115"/>
        <end position="132"/>
    </location>
</feature>
<feature type="compositionally biased region" description="Polar residues" evidence="5">
    <location>
        <begin position="433"/>
        <end position="456"/>
    </location>
</feature>
<dbReference type="PANTHER" id="PTHR15549">
    <property type="entry name" value="PAIRED IMMUNOGLOBULIN-LIKE TYPE 2 RECEPTOR"/>
    <property type="match status" value="1"/>
</dbReference>
<dbReference type="AlphaFoldDB" id="A0A409Y9H0"/>
<keyword evidence="2 6" id="KW-0812">Transmembrane</keyword>
<feature type="compositionally biased region" description="Pro residues" evidence="5">
    <location>
        <begin position="329"/>
        <end position="355"/>
    </location>
</feature>
<feature type="compositionally biased region" description="Low complexity" evidence="5">
    <location>
        <begin position="410"/>
        <end position="424"/>
    </location>
</feature>
<evidence type="ECO:0000313" key="8">
    <source>
        <dbReference type="EMBL" id="PPQ99493.1"/>
    </source>
</evidence>
<feature type="region of interest" description="Disordered" evidence="5">
    <location>
        <begin position="557"/>
        <end position="577"/>
    </location>
</feature>
<evidence type="ECO:0000256" key="3">
    <source>
        <dbReference type="ARBA" id="ARBA00022989"/>
    </source>
</evidence>
<accession>A0A409Y9H0</accession>
<feature type="region of interest" description="Disordered" evidence="5">
    <location>
        <begin position="506"/>
        <end position="529"/>
    </location>
</feature>
<dbReference type="Proteomes" id="UP000284842">
    <property type="component" value="Unassembled WGS sequence"/>
</dbReference>
<keyword evidence="9" id="KW-1185">Reference proteome</keyword>
<feature type="transmembrane region" description="Helical" evidence="6">
    <location>
        <begin position="470"/>
        <end position="495"/>
    </location>
</feature>
<keyword evidence="7" id="KW-0732">Signal</keyword>
<dbReference type="GO" id="GO:0016020">
    <property type="term" value="C:membrane"/>
    <property type="evidence" value="ECO:0007669"/>
    <property type="project" value="UniProtKB-SubCell"/>
</dbReference>